<evidence type="ECO:0000313" key="1">
    <source>
        <dbReference type="EMBL" id="KAJ9093879.1"/>
    </source>
</evidence>
<organism evidence="1 2">
    <name type="scientific">Naganishia friedmannii</name>
    <dbReference type="NCBI Taxonomy" id="89922"/>
    <lineage>
        <taxon>Eukaryota</taxon>
        <taxon>Fungi</taxon>
        <taxon>Dikarya</taxon>
        <taxon>Basidiomycota</taxon>
        <taxon>Agaricomycotina</taxon>
        <taxon>Tremellomycetes</taxon>
        <taxon>Filobasidiales</taxon>
        <taxon>Filobasidiaceae</taxon>
        <taxon>Naganishia</taxon>
    </lineage>
</organism>
<evidence type="ECO:0000313" key="2">
    <source>
        <dbReference type="Proteomes" id="UP001227268"/>
    </source>
</evidence>
<comment type="caution">
    <text evidence="1">The sequence shown here is derived from an EMBL/GenBank/DDBJ whole genome shotgun (WGS) entry which is preliminary data.</text>
</comment>
<protein>
    <submittedName>
        <fullName evidence="1">Uncharacterized protein</fullName>
    </submittedName>
</protein>
<accession>A0ACC2V3F5</accession>
<name>A0ACC2V3F5_9TREE</name>
<gene>
    <name evidence="1" type="ORF">QFC21_006252</name>
</gene>
<proteinExistence type="predicted"/>
<sequence length="562" mass="59492">MATLEPSRSTSRGSASRKGKERAILSSAPGSSDGQQQQQGYDQDQDQERGAGGYGYEAQYQEPEYLTVEPSSHSRGTRRPVSSGDNYDRHQHHHRNERHERGTYDSRGTDDPELGQIDGGGGAGGSAGIGNQQGLGVSELGAAAVGSAGGAYPPVSEEEAEERRIQEHLSKIAARDMAHRKAARASKLYVNHPHPLPSNTNANNYQNNGISTALSAAPAVVATTLAAGLSRASTLLRNRTRRGQSGSTSSTSTGGRSYGGVGGSDHLGSEGGGAGAGKQQGRPGSMFGFWRIPSIDDTLAEEREDARRQGGWAREVGEGDADVELPYKPARSPLTPIPTISRPSSANPYDEHLTATTAAAAARTGYGQQQRIPSSSSISSVTDTLVPLDPNRGGRNSPSPTPRTTQPGIENDPIPSTRSTSDHYYQQQQQQRESPTRATAASGVAMSYAEEITEAAGEEVRHRHSGARRSETQQQQQQQTQQPYMPTATASGSGSGWKGEHWRGGAGYSDVYPGNGGGVSGQAVAGGQPVRQERWWHALCAWGNELDDGAEDGQAGRTNPFE</sequence>
<reference evidence="1" key="1">
    <citation type="submission" date="2023-04" db="EMBL/GenBank/DDBJ databases">
        <title>Draft Genome sequencing of Naganishia species isolated from polar environments using Oxford Nanopore Technology.</title>
        <authorList>
            <person name="Leo P."/>
            <person name="Venkateswaran K."/>
        </authorList>
    </citation>
    <scope>NUCLEOTIDE SEQUENCE</scope>
    <source>
        <strain evidence="1">MNA-CCFEE 5423</strain>
    </source>
</reference>
<dbReference type="EMBL" id="JASBWT010000028">
    <property type="protein sequence ID" value="KAJ9093879.1"/>
    <property type="molecule type" value="Genomic_DNA"/>
</dbReference>
<dbReference type="Proteomes" id="UP001227268">
    <property type="component" value="Unassembled WGS sequence"/>
</dbReference>
<keyword evidence="2" id="KW-1185">Reference proteome</keyword>